<feature type="chain" id="PRO_5004000716" evidence="1">
    <location>
        <begin position="21"/>
        <end position="114"/>
    </location>
</feature>
<name>L9LC25_TUPCH</name>
<keyword evidence="1" id="KW-0732">Signal</keyword>
<evidence type="ECO:0000313" key="2">
    <source>
        <dbReference type="EMBL" id="ELW72458.1"/>
    </source>
</evidence>
<feature type="signal peptide" evidence="1">
    <location>
        <begin position="1"/>
        <end position="20"/>
    </location>
</feature>
<organism evidence="2 3">
    <name type="scientific">Tupaia chinensis</name>
    <name type="common">Chinese tree shrew</name>
    <name type="synonym">Tupaia belangeri chinensis</name>
    <dbReference type="NCBI Taxonomy" id="246437"/>
    <lineage>
        <taxon>Eukaryota</taxon>
        <taxon>Metazoa</taxon>
        <taxon>Chordata</taxon>
        <taxon>Craniata</taxon>
        <taxon>Vertebrata</taxon>
        <taxon>Euteleostomi</taxon>
        <taxon>Mammalia</taxon>
        <taxon>Eutheria</taxon>
        <taxon>Euarchontoglires</taxon>
        <taxon>Scandentia</taxon>
        <taxon>Tupaiidae</taxon>
        <taxon>Tupaia</taxon>
    </lineage>
</organism>
<accession>L9LC25</accession>
<evidence type="ECO:0000256" key="1">
    <source>
        <dbReference type="SAM" id="SignalP"/>
    </source>
</evidence>
<keyword evidence="3" id="KW-1185">Reference proteome</keyword>
<proteinExistence type="predicted"/>
<dbReference type="AlphaFoldDB" id="L9LC25"/>
<dbReference type="InParanoid" id="L9LC25"/>
<gene>
    <name evidence="2" type="ORF">TREES_T100014551</name>
</gene>
<protein>
    <submittedName>
        <fullName evidence="2">Peroxidasin-like protein</fullName>
    </submittedName>
</protein>
<sequence>MEPRLLGGVACLVLAGKCLPGLPCPSWCLCPQSALRCVHLMLDRIPQVPPQTTVLYDRADPQHVPQPWPAHPLELGMPGVPSGSEQPALTLLRTLKRVPWTSTEQCRIQSSPTA</sequence>
<dbReference type="STRING" id="246437.L9LC25"/>
<dbReference type="Proteomes" id="UP000011518">
    <property type="component" value="Unassembled WGS sequence"/>
</dbReference>
<evidence type="ECO:0000313" key="3">
    <source>
        <dbReference type="Proteomes" id="UP000011518"/>
    </source>
</evidence>
<reference evidence="3" key="1">
    <citation type="submission" date="2012-07" db="EMBL/GenBank/DDBJ databases">
        <title>Genome of the Chinese tree shrew, a rising model animal genetically related to primates.</title>
        <authorList>
            <person name="Zhang G."/>
            <person name="Fan Y."/>
            <person name="Yao Y."/>
            <person name="Huang Z."/>
        </authorList>
    </citation>
    <scope>NUCLEOTIDE SEQUENCE [LARGE SCALE GENOMIC DNA]</scope>
</reference>
<dbReference type="EMBL" id="KB320408">
    <property type="protein sequence ID" value="ELW72458.1"/>
    <property type="molecule type" value="Genomic_DNA"/>
</dbReference>
<reference evidence="3" key="2">
    <citation type="journal article" date="2013" name="Nat. Commun.">
        <title>Genome of the Chinese tree shrew.</title>
        <authorList>
            <person name="Fan Y."/>
            <person name="Huang Z.Y."/>
            <person name="Cao C.C."/>
            <person name="Chen C.S."/>
            <person name="Chen Y.X."/>
            <person name="Fan D.D."/>
            <person name="He J."/>
            <person name="Hou H.L."/>
            <person name="Hu L."/>
            <person name="Hu X.T."/>
            <person name="Jiang X.T."/>
            <person name="Lai R."/>
            <person name="Lang Y.S."/>
            <person name="Liang B."/>
            <person name="Liao S.G."/>
            <person name="Mu D."/>
            <person name="Ma Y.Y."/>
            <person name="Niu Y.Y."/>
            <person name="Sun X.Q."/>
            <person name="Xia J.Q."/>
            <person name="Xiao J."/>
            <person name="Xiong Z.Q."/>
            <person name="Xu L."/>
            <person name="Yang L."/>
            <person name="Zhang Y."/>
            <person name="Zhao W."/>
            <person name="Zhao X.D."/>
            <person name="Zheng Y.T."/>
            <person name="Zhou J.M."/>
            <person name="Zhu Y.B."/>
            <person name="Zhang G.J."/>
            <person name="Wang J."/>
            <person name="Yao Y.G."/>
        </authorList>
    </citation>
    <scope>NUCLEOTIDE SEQUENCE [LARGE SCALE GENOMIC DNA]</scope>
</reference>